<evidence type="ECO:0000256" key="1">
    <source>
        <dbReference type="ARBA" id="ARBA00022729"/>
    </source>
</evidence>
<dbReference type="InterPro" id="IPR027385">
    <property type="entry name" value="Beta-barrel_OMP"/>
</dbReference>
<organism evidence="3 4">
    <name type="scientific">Ohtaekwangia koreensis</name>
    <dbReference type="NCBI Taxonomy" id="688867"/>
    <lineage>
        <taxon>Bacteria</taxon>
        <taxon>Pseudomonadati</taxon>
        <taxon>Bacteroidota</taxon>
        <taxon>Cytophagia</taxon>
        <taxon>Cytophagales</taxon>
        <taxon>Fulvivirgaceae</taxon>
        <taxon>Ohtaekwangia</taxon>
    </lineage>
</organism>
<dbReference type="RefSeq" id="WP_079685761.1">
    <property type="nucleotide sequence ID" value="NZ_FUZU01000001.1"/>
</dbReference>
<keyword evidence="4" id="KW-1185">Reference proteome</keyword>
<dbReference type="Proteomes" id="UP000190961">
    <property type="component" value="Unassembled WGS sequence"/>
</dbReference>
<keyword evidence="1" id="KW-0732">Signal</keyword>
<proteinExistence type="predicted"/>
<dbReference type="STRING" id="688867.SAMN05660236_1207"/>
<dbReference type="OrthoDB" id="753046at2"/>
<feature type="domain" description="Outer membrane protein beta-barrel" evidence="2">
    <location>
        <begin position="12"/>
        <end position="202"/>
    </location>
</feature>
<dbReference type="Gene3D" id="2.40.160.20">
    <property type="match status" value="1"/>
</dbReference>
<evidence type="ECO:0000313" key="4">
    <source>
        <dbReference type="Proteomes" id="UP000190961"/>
    </source>
</evidence>
<evidence type="ECO:0000313" key="3">
    <source>
        <dbReference type="EMBL" id="SKC52051.1"/>
    </source>
</evidence>
<gene>
    <name evidence="3" type="ORF">SAMN05660236_1207</name>
</gene>
<dbReference type="Pfam" id="PF13505">
    <property type="entry name" value="OMP_b-brl"/>
    <property type="match status" value="1"/>
</dbReference>
<protein>
    <submittedName>
        <fullName evidence="3">Outer membrane protein beta-barrel domain-containing protein</fullName>
    </submittedName>
</protein>
<sequence>MTKTITLYILALFFVIPATAQIDSVEHSRKLLYYFNGGIGLYLPTSTHGALHETGFASSFQFQVDYKKHYFSRLFLDQYNIAFSTKLTDNDGSQLTLKGKVPTTMIGLDAGYNWHIKKFSPYIFTGAGIAITDVPILEQTSKPGNTTLTTQSQSAFSFRGGVGVDYKISRFFILYFESQFLSFPITTQIYNGNLNGISLQVGFKTPLQ</sequence>
<name>A0A1T5JKW3_9BACT</name>
<accession>A0A1T5JKW3</accession>
<dbReference type="AlphaFoldDB" id="A0A1T5JKW3"/>
<dbReference type="SUPFAM" id="SSF56925">
    <property type="entry name" value="OMPA-like"/>
    <property type="match status" value="1"/>
</dbReference>
<dbReference type="InterPro" id="IPR011250">
    <property type="entry name" value="OMP/PagP_B-barrel"/>
</dbReference>
<evidence type="ECO:0000259" key="2">
    <source>
        <dbReference type="Pfam" id="PF13505"/>
    </source>
</evidence>
<reference evidence="3 4" key="1">
    <citation type="submission" date="2017-02" db="EMBL/GenBank/DDBJ databases">
        <authorList>
            <person name="Peterson S.W."/>
        </authorList>
    </citation>
    <scope>NUCLEOTIDE SEQUENCE [LARGE SCALE GENOMIC DNA]</scope>
    <source>
        <strain evidence="3 4">DSM 25262</strain>
    </source>
</reference>
<dbReference type="EMBL" id="FUZU01000001">
    <property type="protein sequence ID" value="SKC52051.1"/>
    <property type="molecule type" value="Genomic_DNA"/>
</dbReference>